<evidence type="ECO:0000313" key="2">
    <source>
        <dbReference type="Proteomes" id="UP000001075"/>
    </source>
</evidence>
<organism evidence="1 2">
    <name type="scientific">Cricetulus griseus</name>
    <name type="common">Chinese hamster</name>
    <name type="synonym">Cricetulus barabensis griseus</name>
    <dbReference type="NCBI Taxonomy" id="10029"/>
    <lineage>
        <taxon>Eukaryota</taxon>
        <taxon>Metazoa</taxon>
        <taxon>Chordata</taxon>
        <taxon>Craniata</taxon>
        <taxon>Vertebrata</taxon>
        <taxon>Euteleostomi</taxon>
        <taxon>Mammalia</taxon>
        <taxon>Eutheria</taxon>
        <taxon>Euarchontoglires</taxon>
        <taxon>Glires</taxon>
        <taxon>Rodentia</taxon>
        <taxon>Myomorpha</taxon>
        <taxon>Muroidea</taxon>
        <taxon>Cricetidae</taxon>
        <taxon>Cricetinae</taxon>
        <taxon>Cricetulus</taxon>
    </lineage>
</organism>
<proteinExistence type="predicted"/>
<dbReference type="AlphaFoldDB" id="G3IG03"/>
<dbReference type="InParanoid" id="G3IG03"/>
<gene>
    <name evidence="1" type="ORF">I79_022680</name>
</gene>
<dbReference type="Proteomes" id="UP000001075">
    <property type="component" value="Unassembled WGS sequence"/>
</dbReference>
<name>G3IG03_CRIGR</name>
<sequence length="63" mass="6935">MQAEVMLKELLHVDMQAAGSRQSVTEQNLRKGDLKAHILPPTKPQLLVVPLPLGAIFCQTTQT</sequence>
<accession>G3IG03</accession>
<dbReference type="EMBL" id="JH002487">
    <property type="protein sequence ID" value="EGV92591.1"/>
    <property type="molecule type" value="Genomic_DNA"/>
</dbReference>
<evidence type="ECO:0000313" key="1">
    <source>
        <dbReference type="EMBL" id="EGV92591.1"/>
    </source>
</evidence>
<reference evidence="2" key="1">
    <citation type="journal article" date="2011" name="Nat. Biotechnol.">
        <title>The genomic sequence of the Chinese hamster ovary (CHO)-K1 cell line.</title>
        <authorList>
            <person name="Xu X."/>
            <person name="Nagarajan H."/>
            <person name="Lewis N.E."/>
            <person name="Pan S."/>
            <person name="Cai Z."/>
            <person name="Liu X."/>
            <person name="Chen W."/>
            <person name="Xie M."/>
            <person name="Wang W."/>
            <person name="Hammond S."/>
            <person name="Andersen M.R."/>
            <person name="Neff N."/>
            <person name="Passarelli B."/>
            <person name="Koh W."/>
            <person name="Fan H.C."/>
            <person name="Wang J."/>
            <person name="Gui Y."/>
            <person name="Lee K.H."/>
            <person name="Betenbaugh M.J."/>
            <person name="Quake S.R."/>
            <person name="Famili I."/>
            <person name="Palsson B.O."/>
            <person name="Wang J."/>
        </authorList>
    </citation>
    <scope>NUCLEOTIDE SEQUENCE [LARGE SCALE GENOMIC DNA]</scope>
    <source>
        <strain evidence="2">CHO K1 cell line</strain>
    </source>
</reference>
<protein>
    <submittedName>
        <fullName evidence="1">Uncharacterized protein</fullName>
    </submittedName>
</protein>